<dbReference type="EMBL" id="KF233593">
    <property type="protein sequence ID" value="AGT51093.1"/>
    <property type="molecule type" value="Genomic_DNA"/>
</dbReference>
<dbReference type="InterPro" id="IPR017853">
    <property type="entry name" value="GH"/>
</dbReference>
<dbReference type="PRINTS" id="PR00134">
    <property type="entry name" value="GLHYDRLASE10"/>
</dbReference>
<accession>A0A067XRW0</accession>
<dbReference type="SUPFAM" id="SSF51445">
    <property type="entry name" value="(Trans)glycosidases"/>
    <property type="match status" value="1"/>
</dbReference>
<evidence type="ECO:0000256" key="2">
    <source>
        <dbReference type="ARBA" id="ARBA00007495"/>
    </source>
</evidence>
<name>A0A067XRW0_MICTR</name>
<dbReference type="PROSITE" id="PS51760">
    <property type="entry name" value="GH10_2"/>
    <property type="match status" value="1"/>
</dbReference>
<keyword evidence="5 9" id="KW-0378">Hydrolase</keyword>
<dbReference type="PANTHER" id="PTHR31490:SF88">
    <property type="entry name" value="BETA-XYLANASE"/>
    <property type="match status" value="1"/>
</dbReference>
<evidence type="ECO:0000256" key="9">
    <source>
        <dbReference type="RuleBase" id="RU361174"/>
    </source>
</evidence>
<dbReference type="GO" id="GO:0031176">
    <property type="term" value="F:endo-1,4-beta-xylanase activity"/>
    <property type="evidence" value="ECO:0007669"/>
    <property type="project" value="UniProtKB-EC"/>
</dbReference>
<evidence type="ECO:0000259" key="11">
    <source>
        <dbReference type="PROSITE" id="PS51760"/>
    </source>
</evidence>
<evidence type="ECO:0000256" key="8">
    <source>
        <dbReference type="ARBA" id="ARBA00023326"/>
    </source>
</evidence>
<dbReference type="Pfam" id="PF00331">
    <property type="entry name" value="Glyco_hydro_10"/>
    <property type="match status" value="1"/>
</dbReference>
<dbReference type="BRENDA" id="3.2.1.8">
    <property type="organism ID" value="13895"/>
</dbReference>
<dbReference type="Gene3D" id="3.20.20.80">
    <property type="entry name" value="Glycosidases"/>
    <property type="match status" value="1"/>
</dbReference>
<organism evidence="12">
    <name type="scientific">Microbacterium trichothecenolyticum</name>
    <name type="common">Aureobacterium trichothecenolyticum</name>
    <dbReference type="NCBI Taxonomy" id="69370"/>
    <lineage>
        <taxon>Bacteria</taxon>
        <taxon>Bacillati</taxon>
        <taxon>Actinomycetota</taxon>
        <taxon>Actinomycetes</taxon>
        <taxon>Micrococcales</taxon>
        <taxon>Microbacteriaceae</taxon>
        <taxon>Microbacterium</taxon>
    </lineage>
</organism>
<evidence type="ECO:0000256" key="5">
    <source>
        <dbReference type="ARBA" id="ARBA00022801"/>
    </source>
</evidence>
<dbReference type="AlphaFoldDB" id="A0A067XRW0"/>
<comment type="catalytic activity">
    <reaction evidence="1 9">
        <text>Endohydrolysis of (1-&gt;4)-beta-D-xylosidic linkages in xylans.</text>
        <dbReference type="EC" id="3.2.1.8"/>
    </reaction>
</comment>
<evidence type="ECO:0000256" key="4">
    <source>
        <dbReference type="ARBA" id="ARBA00022729"/>
    </source>
</evidence>
<evidence type="ECO:0000313" key="12">
    <source>
        <dbReference type="EMBL" id="AGT51093.1"/>
    </source>
</evidence>
<dbReference type="SMART" id="SM00633">
    <property type="entry name" value="Glyco_10"/>
    <property type="match status" value="1"/>
</dbReference>
<evidence type="ECO:0000256" key="3">
    <source>
        <dbReference type="ARBA" id="ARBA00022651"/>
    </source>
</evidence>
<feature type="signal peptide" evidence="10">
    <location>
        <begin position="1"/>
        <end position="30"/>
    </location>
</feature>
<evidence type="ECO:0000256" key="6">
    <source>
        <dbReference type="ARBA" id="ARBA00023277"/>
    </source>
</evidence>
<evidence type="ECO:0000256" key="1">
    <source>
        <dbReference type="ARBA" id="ARBA00000681"/>
    </source>
</evidence>
<dbReference type="InterPro" id="IPR044846">
    <property type="entry name" value="GH10"/>
</dbReference>
<feature type="domain" description="GH10" evidence="11">
    <location>
        <begin position="67"/>
        <end position="375"/>
    </location>
</feature>
<evidence type="ECO:0000256" key="7">
    <source>
        <dbReference type="ARBA" id="ARBA00023295"/>
    </source>
</evidence>
<keyword evidence="4 10" id="KW-0732">Signal</keyword>
<evidence type="ECO:0000256" key="10">
    <source>
        <dbReference type="SAM" id="SignalP"/>
    </source>
</evidence>
<feature type="chain" id="PRO_5001648034" description="Beta-xylanase" evidence="10">
    <location>
        <begin position="31"/>
        <end position="388"/>
    </location>
</feature>
<keyword evidence="7 9" id="KW-0326">Glycosidase</keyword>
<dbReference type="EC" id="3.2.1.8" evidence="9"/>
<sequence length="388" mass="41585">MRRSIRSLLVATAAATALVLPLCAATAASAAPPGFSNADKDALRNQAPRDLAIGSAVWAQQHLVGYDASAPTEFQQVLAGQFSSLTPENDMKWDAVHPAPGVYDFTSADALIAFAEANHQQVRGHTLLWHSQNPAWVTAASATWTCDDARAVLEDHIRTVVGHFKGKIYEWDVANEIFQDEWDNGGVKLRTTANPFLKACAADPVGLLADAFRWAHEADPDAVLFLNDYNAEGINAKTDAYYALAQQLLAAGAPLGGFGAQGHLSLLYGFDTSIQANFERSAALGLKVAVTEADVRIPLQEGETGPTPEQVAVQAERYDAMLQACLNVTACSSFTVWGFSDAYSWVPGVFPGEGWATITDEKFTPKPAFYALLGSLRDATPGTSPRRG</sequence>
<protein>
    <recommendedName>
        <fullName evidence="9">Beta-xylanase</fullName>
        <ecNumber evidence="9">3.2.1.8</ecNumber>
    </recommendedName>
</protein>
<keyword evidence="3" id="KW-0858">Xylan degradation</keyword>
<proteinExistence type="inferred from homology"/>
<dbReference type="InterPro" id="IPR001000">
    <property type="entry name" value="GH10_dom"/>
</dbReference>
<keyword evidence="8 9" id="KW-0624">Polysaccharide degradation</keyword>
<keyword evidence="6 9" id="KW-0119">Carbohydrate metabolism</keyword>
<dbReference type="GO" id="GO:0045493">
    <property type="term" value="P:xylan catabolic process"/>
    <property type="evidence" value="ECO:0007669"/>
    <property type="project" value="UniProtKB-KW"/>
</dbReference>
<gene>
    <name evidence="12" type="primary">xylH</name>
</gene>
<comment type="similarity">
    <text evidence="2 9">Belongs to the glycosyl hydrolase 10 (cellulase F) family.</text>
</comment>
<dbReference type="PANTHER" id="PTHR31490">
    <property type="entry name" value="GLYCOSYL HYDROLASE"/>
    <property type="match status" value="1"/>
</dbReference>
<reference evidence="12" key="1">
    <citation type="submission" date="2013-06" db="EMBL/GenBank/DDBJ databases">
        <title>Novel GH family 10 endo-beta-1,4-xylanase from a mole cricket gut bacterium, Microbacterium trichothecenolyticum HY-17.</title>
        <authorList>
            <person name="Kim D.Y."/>
            <person name="Jung S."/>
            <person name="Son K.-H."/>
            <person name="Park H.-Y."/>
        </authorList>
    </citation>
    <scope>NUCLEOTIDE SEQUENCE</scope>
    <source>
        <strain evidence="12">HY-17</strain>
    </source>
</reference>